<dbReference type="AlphaFoldDB" id="A0A439CV70"/>
<feature type="region of interest" description="Disordered" evidence="1">
    <location>
        <begin position="1"/>
        <end position="58"/>
    </location>
</feature>
<protein>
    <submittedName>
        <fullName evidence="2">Uncharacterized protein</fullName>
    </submittedName>
</protein>
<name>A0A439CV70_9PEZI</name>
<gene>
    <name evidence="2" type="ORF">EKO27_g9036</name>
</gene>
<keyword evidence="3" id="KW-1185">Reference proteome</keyword>
<dbReference type="Proteomes" id="UP000286045">
    <property type="component" value="Unassembled WGS sequence"/>
</dbReference>
<proteinExistence type="predicted"/>
<feature type="region of interest" description="Disordered" evidence="1">
    <location>
        <begin position="75"/>
        <end position="111"/>
    </location>
</feature>
<accession>A0A439CV70</accession>
<reference evidence="2 3" key="1">
    <citation type="submission" date="2018-12" db="EMBL/GenBank/DDBJ databases">
        <title>Draft genome sequence of Xylaria grammica IHI A82.</title>
        <authorList>
            <person name="Buettner E."/>
            <person name="Kellner H."/>
        </authorList>
    </citation>
    <scope>NUCLEOTIDE SEQUENCE [LARGE SCALE GENOMIC DNA]</scope>
    <source>
        <strain evidence="2 3">IHI A82</strain>
    </source>
</reference>
<comment type="caution">
    <text evidence="2">The sequence shown here is derived from an EMBL/GenBank/DDBJ whole genome shotgun (WGS) entry which is preliminary data.</text>
</comment>
<evidence type="ECO:0000256" key="1">
    <source>
        <dbReference type="SAM" id="MobiDB-lite"/>
    </source>
</evidence>
<sequence>MPETPTRSSRGKKAPATPGAPISAHRGAPSPARPAPKAEEDKTPTKPPSAAALAGDRNVSVQNAITRILDGAGLESCVGGRWPRAGSSASQRRSSATRGTSCGSSNSDARDGGLRAVAAVLDAAGIGGYVLESDRTFDTWCAPRDEIVITTFEEVPPDAKREMYDAVRVGLGCAGKRLAFRRREAVPDTPRK</sequence>
<evidence type="ECO:0000313" key="3">
    <source>
        <dbReference type="Proteomes" id="UP000286045"/>
    </source>
</evidence>
<feature type="compositionally biased region" description="Low complexity" evidence="1">
    <location>
        <begin position="84"/>
        <end position="101"/>
    </location>
</feature>
<evidence type="ECO:0000313" key="2">
    <source>
        <dbReference type="EMBL" id="RWA06069.1"/>
    </source>
</evidence>
<organism evidence="2 3">
    <name type="scientific">Xylaria grammica</name>
    <dbReference type="NCBI Taxonomy" id="363999"/>
    <lineage>
        <taxon>Eukaryota</taxon>
        <taxon>Fungi</taxon>
        <taxon>Dikarya</taxon>
        <taxon>Ascomycota</taxon>
        <taxon>Pezizomycotina</taxon>
        <taxon>Sordariomycetes</taxon>
        <taxon>Xylariomycetidae</taxon>
        <taxon>Xylariales</taxon>
        <taxon>Xylariaceae</taxon>
        <taxon>Xylaria</taxon>
    </lineage>
</organism>
<dbReference type="EMBL" id="RYZI01000371">
    <property type="protein sequence ID" value="RWA06069.1"/>
    <property type="molecule type" value="Genomic_DNA"/>
</dbReference>